<dbReference type="PANTHER" id="PTHR42110:SF1">
    <property type="entry name" value="L-ASPARAGINASE, PUTATIVE (AFU_ORTHOLOGUE AFUA_3G11890)-RELATED"/>
    <property type="match status" value="1"/>
</dbReference>
<dbReference type="AlphaFoldDB" id="A0A6J7IV92"/>
<accession>A0A6J7IV92</accession>
<organism evidence="1">
    <name type="scientific">freshwater metagenome</name>
    <dbReference type="NCBI Taxonomy" id="449393"/>
    <lineage>
        <taxon>unclassified sequences</taxon>
        <taxon>metagenomes</taxon>
        <taxon>ecological metagenomes</taxon>
    </lineage>
</organism>
<dbReference type="PANTHER" id="PTHR42110">
    <property type="entry name" value="L-ASPARAGINASE, PUTATIVE (AFU_ORTHOLOGUE AFUA_3G11890)-RELATED"/>
    <property type="match status" value="1"/>
</dbReference>
<protein>
    <submittedName>
        <fullName evidence="1">Unannotated protein</fullName>
    </submittedName>
</protein>
<name>A0A6J7IV92_9ZZZZ</name>
<proteinExistence type="predicted"/>
<dbReference type="EMBL" id="CAFBNB010000167">
    <property type="protein sequence ID" value="CAB4935158.1"/>
    <property type="molecule type" value="Genomic_DNA"/>
</dbReference>
<evidence type="ECO:0000313" key="1">
    <source>
        <dbReference type="EMBL" id="CAB4935158.1"/>
    </source>
</evidence>
<gene>
    <name evidence="1" type="ORF">UFOPK3720_00933</name>
</gene>
<sequence>MTNDGAAIIVDVVRNGFVEGTHAGHAVIVGPTGEIERAWGNPDVVIFPRSSNKPVQASAMVRAGLDLPPELLALSAASHSGESMHLAAVARILESAGLDETALQTPADLPLDSIERDAWIREGKVPVRIAMNCSGKHASMLATCLAQGWRIDDYLAPEHPLQQAISAHVAELAGEPIAHVGVDGCGAPVLALSLAGLARSLSASVQSSAGSPEHQVISAMRMHPELVGGSRRDVTAFMRDVPGLVAKDGAEGVYVVAFEDGRAGALKVCDGSDRARIVACAALLVAMGVDEALVAEHRELPLLGGGRPVGRVRSSIG</sequence>
<dbReference type="Pfam" id="PF06089">
    <property type="entry name" value="Asparaginase_II"/>
    <property type="match status" value="1"/>
</dbReference>
<reference evidence="1" key="1">
    <citation type="submission" date="2020-05" db="EMBL/GenBank/DDBJ databases">
        <authorList>
            <person name="Chiriac C."/>
            <person name="Salcher M."/>
            <person name="Ghai R."/>
            <person name="Kavagutti S V."/>
        </authorList>
    </citation>
    <scope>NUCLEOTIDE SEQUENCE</scope>
</reference>
<dbReference type="InterPro" id="IPR010349">
    <property type="entry name" value="Asparaginase_II"/>
</dbReference>